<dbReference type="Gene3D" id="3.40.140.10">
    <property type="entry name" value="Cytidine Deaminase, domain 2"/>
    <property type="match status" value="1"/>
</dbReference>
<comment type="caution">
    <text evidence="13">The sequence shown here is derived from an EMBL/GenBank/DDBJ whole genome shotgun (WGS) entry which is preliminary data.</text>
</comment>
<dbReference type="InterPro" id="IPR002125">
    <property type="entry name" value="CMP_dCMP_dom"/>
</dbReference>
<evidence type="ECO:0000256" key="1">
    <source>
        <dbReference type="ARBA" id="ARBA00006284"/>
    </source>
</evidence>
<keyword evidence="4" id="KW-0808">Transferase</keyword>
<dbReference type="Proteomes" id="UP000753256">
    <property type="component" value="Unassembled WGS sequence"/>
</dbReference>
<dbReference type="HAMAP" id="MF_00972">
    <property type="entry name" value="tRNA_aden_deaminase"/>
    <property type="match status" value="1"/>
</dbReference>
<dbReference type="Pfam" id="PF02595">
    <property type="entry name" value="Gly_kinase"/>
    <property type="match status" value="1"/>
</dbReference>
<comment type="similarity">
    <text evidence="2">Belongs to the cytidine and deoxycytidylate deaminase family. ADAT2 subfamily.</text>
</comment>
<keyword evidence="7" id="KW-0418">Kinase</keyword>
<dbReference type="InterPro" id="IPR016192">
    <property type="entry name" value="APOBEC/CMP_deaminase_Zn-bd"/>
</dbReference>
<dbReference type="InterPro" id="IPR004381">
    <property type="entry name" value="Glycerate_kinase"/>
</dbReference>
<evidence type="ECO:0000313" key="14">
    <source>
        <dbReference type="Proteomes" id="UP000753256"/>
    </source>
</evidence>
<dbReference type="FunFam" id="3.40.140.10:FF:000005">
    <property type="entry name" value="tRNA-specific adenosine deaminase"/>
    <property type="match status" value="1"/>
</dbReference>
<evidence type="ECO:0000256" key="5">
    <source>
        <dbReference type="ARBA" id="ARBA00022694"/>
    </source>
</evidence>
<comment type="cofactor">
    <cofactor evidence="11">
        <name>Zn(2+)</name>
        <dbReference type="ChEBI" id="CHEBI:29105"/>
    </cofactor>
    <text evidence="11">Binds 1 zinc ion per subunit.</text>
</comment>
<organism evidence="13 14">
    <name type="scientific">Enorma phocaeensis</name>
    <dbReference type="NCBI Taxonomy" id="1871019"/>
    <lineage>
        <taxon>Bacteria</taxon>
        <taxon>Bacillati</taxon>
        <taxon>Actinomycetota</taxon>
        <taxon>Coriobacteriia</taxon>
        <taxon>Coriobacteriales</taxon>
        <taxon>Coriobacteriaceae</taxon>
        <taxon>Enorma</taxon>
    </lineage>
</organism>
<dbReference type="PROSITE" id="PS51747">
    <property type="entry name" value="CYT_DCMP_DEAMINASES_2"/>
    <property type="match status" value="1"/>
</dbReference>
<dbReference type="GO" id="GO:0008887">
    <property type="term" value="F:glycerate kinase activity"/>
    <property type="evidence" value="ECO:0007669"/>
    <property type="project" value="InterPro"/>
</dbReference>
<proteinExistence type="inferred from homology"/>
<dbReference type="RefSeq" id="WP_273189666.1">
    <property type="nucleotide sequence ID" value="NZ_DYUZ01000017.1"/>
</dbReference>
<evidence type="ECO:0000256" key="10">
    <source>
        <dbReference type="ARBA" id="ARBA00048045"/>
    </source>
</evidence>
<dbReference type="Gene3D" id="3.90.1510.10">
    <property type="entry name" value="Glycerate kinase, domain 2"/>
    <property type="match status" value="1"/>
</dbReference>
<keyword evidence="6 11" id="KW-0479">Metal-binding</keyword>
<evidence type="ECO:0000256" key="8">
    <source>
        <dbReference type="ARBA" id="ARBA00022801"/>
    </source>
</evidence>
<dbReference type="InterPro" id="IPR018197">
    <property type="entry name" value="Glycerate_kinase_RE-like"/>
</dbReference>
<evidence type="ECO:0000313" key="13">
    <source>
        <dbReference type="EMBL" id="HJG37114.1"/>
    </source>
</evidence>
<reference evidence="13" key="2">
    <citation type="submission" date="2021-09" db="EMBL/GenBank/DDBJ databases">
        <authorList>
            <person name="Gilroy R."/>
        </authorList>
    </citation>
    <scope>NUCLEOTIDE SEQUENCE</scope>
    <source>
        <strain evidence="13">ChiHjej13B12-9602</strain>
    </source>
</reference>
<feature type="binding site" evidence="11">
    <location>
        <position position="100"/>
    </location>
    <ligand>
        <name>Zn(2+)</name>
        <dbReference type="ChEBI" id="CHEBI:29105"/>
        <note>catalytic</note>
    </ligand>
</feature>
<evidence type="ECO:0000256" key="9">
    <source>
        <dbReference type="ARBA" id="ARBA00022833"/>
    </source>
</evidence>
<dbReference type="Gene3D" id="3.40.50.10350">
    <property type="entry name" value="Glycerate kinase, domain 1"/>
    <property type="match status" value="1"/>
</dbReference>
<feature type="active site" description="Proton donor" evidence="11">
    <location>
        <position position="69"/>
    </location>
</feature>
<keyword evidence="9 11" id="KW-0862">Zinc</keyword>
<dbReference type="PANTHER" id="PTHR21599:SF0">
    <property type="entry name" value="GLYCERATE KINASE"/>
    <property type="match status" value="1"/>
</dbReference>
<accession>A0A921LT91</accession>
<dbReference type="PROSITE" id="PS00903">
    <property type="entry name" value="CYT_DCMP_DEAMINASES_1"/>
    <property type="match status" value="1"/>
</dbReference>
<dbReference type="PANTHER" id="PTHR21599">
    <property type="entry name" value="GLYCERATE KINASE"/>
    <property type="match status" value="1"/>
</dbReference>
<gene>
    <name evidence="11 13" type="primary">tadA</name>
    <name evidence="13" type="ORF">K8V70_04535</name>
</gene>
<comment type="catalytic activity">
    <reaction evidence="10 11">
        <text>adenosine(34) in tRNA + H2O + H(+) = inosine(34) in tRNA + NH4(+)</text>
        <dbReference type="Rhea" id="RHEA:43168"/>
        <dbReference type="Rhea" id="RHEA-COMP:10373"/>
        <dbReference type="Rhea" id="RHEA-COMP:10374"/>
        <dbReference type="ChEBI" id="CHEBI:15377"/>
        <dbReference type="ChEBI" id="CHEBI:15378"/>
        <dbReference type="ChEBI" id="CHEBI:28938"/>
        <dbReference type="ChEBI" id="CHEBI:74411"/>
        <dbReference type="ChEBI" id="CHEBI:82852"/>
        <dbReference type="EC" id="3.5.4.33"/>
    </reaction>
</comment>
<comment type="subunit">
    <text evidence="3 11">Homodimer.</text>
</comment>
<protein>
    <recommendedName>
        <fullName evidence="11">tRNA-specific adenosine deaminase</fullName>
        <ecNumber evidence="11">3.5.4.33</ecNumber>
    </recommendedName>
</protein>
<dbReference type="GO" id="GO:0008270">
    <property type="term" value="F:zinc ion binding"/>
    <property type="evidence" value="ECO:0007669"/>
    <property type="project" value="UniProtKB-UniRule"/>
</dbReference>
<dbReference type="InterPro" id="IPR028883">
    <property type="entry name" value="tRNA_aden_deaminase"/>
</dbReference>
<dbReference type="InterPro" id="IPR036129">
    <property type="entry name" value="Glycerate_kinase_sf"/>
</dbReference>
<dbReference type="EC" id="3.5.4.33" evidence="11"/>
<evidence type="ECO:0000256" key="11">
    <source>
        <dbReference type="HAMAP-Rule" id="MF_00972"/>
    </source>
</evidence>
<dbReference type="AlphaFoldDB" id="A0A921LT91"/>
<dbReference type="EMBL" id="DYUZ01000017">
    <property type="protein sequence ID" value="HJG37114.1"/>
    <property type="molecule type" value="Genomic_DNA"/>
</dbReference>
<dbReference type="CDD" id="cd01285">
    <property type="entry name" value="nucleoside_deaminase"/>
    <property type="match status" value="1"/>
</dbReference>
<keyword evidence="8 11" id="KW-0378">Hydrolase</keyword>
<dbReference type="GO" id="GO:0002100">
    <property type="term" value="P:tRNA wobble adenosine to inosine editing"/>
    <property type="evidence" value="ECO:0007669"/>
    <property type="project" value="UniProtKB-UniRule"/>
</dbReference>
<evidence type="ECO:0000256" key="4">
    <source>
        <dbReference type="ARBA" id="ARBA00022679"/>
    </source>
</evidence>
<evidence type="ECO:0000256" key="2">
    <source>
        <dbReference type="ARBA" id="ARBA00010669"/>
    </source>
</evidence>
<feature type="domain" description="CMP/dCMP-type deaminase" evidence="12">
    <location>
        <begin position="16"/>
        <end position="143"/>
    </location>
</feature>
<dbReference type="InterPro" id="IPR016193">
    <property type="entry name" value="Cytidine_deaminase-like"/>
</dbReference>
<dbReference type="Pfam" id="PF00383">
    <property type="entry name" value="dCMP_cyt_deam_1"/>
    <property type="match status" value="1"/>
</dbReference>
<reference evidence="13" key="1">
    <citation type="journal article" date="2021" name="PeerJ">
        <title>Extensive microbial diversity within the chicken gut microbiome revealed by metagenomics and culture.</title>
        <authorList>
            <person name="Gilroy R."/>
            <person name="Ravi A."/>
            <person name="Getino M."/>
            <person name="Pursley I."/>
            <person name="Horton D.L."/>
            <person name="Alikhan N.F."/>
            <person name="Baker D."/>
            <person name="Gharbi K."/>
            <person name="Hall N."/>
            <person name="Watson M."/>
            <person name="Adriaenssens E.M."/>
            <person name="Foster-Nyarko E."/>
            <person name="Jarju S."/>
            <person name="Secka A."/>
            <person name="Antonio M."/>
            <person name="Oren A."/>
            <person name="Chaudhuri R.R."/>
            <person name="La Ragione R."/>
            <person name="Hildebrand F."/>
            <person name="Pallen M.J."/>
        </authorList>
    </citation>
    <scope>NUCLEOTIDE SEQUENCE</scope>
    <source>
        <strain evidence="13">ChiHjej13B12-9602</strain>
    </source>
</reference>
<evidence type="ECO:0000256" key="6">
    <source>
        <dbReference type="ARBA" id="ARBA00022723"/>
    </source>
</evidence>
<dbReference type="SUPFAM" id="SSF53927">
    <property type="entry name" value="Cytidine deaminase-like"/>
    <property type="match status" value="1"/>
</dbReference>
<feature type="binding site" evidence="11">
    <location>
        <position position="67"/>
    </location>
    <ligand>
        <name>Zn(2+)</name>
        <dbReference type="ChEBI" id="CHEBI:29105"/>
        <note>catalytic</note>
    </ligand>
</feature>
<feature type="binding site" evidence="11">
    <location>
        <position position="97"/>
    </location>
    <ligand>
        <name>Zn(2+)</name>
        <dbReference type="ChEBI" id="CHEBI:29105"/>
        <note>catalytic</note>
    </ligand>
</feature>
<comment type="similarity">
    <text evidence="1">Belongs to the glycerate kinase type-1 family.</text>
</comment>
<evidence type="ECO:0000256" key="7">
    <source>
        <dbReference type="ARBA" id="ARBA00022777"/>
    </source>
</evidence>
<keyword evidence="5 11" id="KW-0819">tRNA processing</keyword>
<sequence length="613" mass="63923">MGGENAEESMGAELREQDERFMRDALEEAQAAAAEGEVPIGAVVVHEGRVIARAHNRRELDEDPSAHAEFRAMVAAARELGRWRLTGCTVYVTLEPCLMCAGLMVNARIDRCVFGAFDPKGGAVGSLFNVSDDRRLNHSFSVTSGVLEGPCAEQLRSFFAERRAGGGIVHEDAVALEPGGAVSGKLQDIDDNRPCDMRSGGIQAVDAFCRPFRVLLAIDSFKGSASSFEVESWVAEGICHASPNAQITKLPLADGGEGTVDALHRVLGGKIVRRRVAGPLDDPVEASYLLVGDDEDVFAAIEMAEAAGITYSPCTHEAALRASTRGVGELVLDAVARGARKVYFAIGGSATNDGGAGLLQALGARLLDAAGNEIALGLEGLRELAHIDLSGALSALGGCELTVLSDVDNPLVGKRGALRTYGPQKGLLADVERDEAEMLVAEYDRWMVAYGRALDAARTRAGIVQAAGRPLFRSVLGVPGAGAAGGLGAALIALGGRMASGTSTMLDILNFDDALQGADLLITGEGFMDEQTAYGKAPAGAAARAKRRGVPVIALVGGRTDNLDSVYAAGIDLVLPICRRPMPLGQALEQADARANLIAAGEAAARAYLLGAR</sequence>
<dbReference type="NCBIfam" id="TIGR00045">
    <property type="entry name" value="glycerate kinase"/>
    <property type="match status" value="1"/>
</dbReference>
<dbReference type="SUPFAM" id="SSF110738">
    <property type="entry name" value="Glycerate kinase I"/>
    <property type="match status" value="1"/>
</dbReference>
<evidence type="ECO:0000256" key="3">
    <source>
        <dbReference type="ARBA" id="ARBA00011738"/>
    </source>
</evidence>
<comment type="function">
    <text evidence="11">Catalyzes the deamination of adenosine to inosine at the wobble position 34 of tRNA(Arg2).</text>
</comment>
<name>A0A921LT91_9ACTN</name>
<evidence type="ECO:0000259" key="12">
    <source>
        <dbReference type="PROSITE" id="PS51747"/>
    </source>
</evidence>
<dbReference type="GO" id="GO:0052717">
    <property type="term" value="F:tRNA-specific adenosine-34 deaminase activity"/>
    <property type="evidence" value="ECO:0007669"/>
    <property type="project" value="UniProtKB-UniRule"/>
</dbReference>
<dbReference type="GO" id="GO:0031388">
    <property type="term" value="P:organic acid phosphorylation"/>
    <property type="evidence" value="ECO:0007669"/>
    <property type="project" value="InterPro"/>
</dbReference>
<dbReference type="NCBIfam" id="NF008113">
    <property type="entry name" value="PRK10860.1"/>
    <property type="match status" value="1"/>
</dbReference>
<dbReference type="InterPro" id="IPR018193">
    <property type="entry name" value="Glyc_kinase_flavodox-like_fold"/>
</dbReference>